<feature type="signal peptide" evidence="2">
    <location>
        <begin position="1"/>
        <end position="22"/>
    </location>
</feature>
<reference evidence="3" key="1">
    <citation type="submission" date="2014-03" db="EMBL/GenBank/DDBJ databases">
        <title>The sialotranscriptome of Amblyomma triste, Amblyomma parvum and Amblyomma cajennense ticks, uncovered by 454-based RNA-seq.</title>
        <authorList>
            <person name="Garcia G.R."/>
            <person name="Gardinassi L.G."/>
            <person name="Ribeiro J.M."/>
            <person name="Anatrielo E."/>
            <person name="Ferreira B.R."/>
            <person name="Moreira H.N."/>
            <person name="Mafra C."/>
            <person name="Olegario M.M."/>
            <person name="Szabo P.J."/>
            <person name="Miranda-Santos I.K."/>
            <person name="Maruyama S.R."/>
        </authorList>
    </citation>
    <scope>NUCLEOTIDE SEQUENCE</scope>
    <source>
        <strain evidence="3">Araguapaz</strain>
        <tissue evidence="3">Salivary glands</tissue>
    </source>
</reference>
<feature type="region of interest" description="Disordered" evidence="1">
    <location>
        <begin position="31"/>
        <end position="68"/>
    </location>
</feature>
<feature type="region of interest" description="Disordered" evidence="1">
    <location>
        <begin position="85"/>
        <end position="142"/>
    </location>
</feature>
<evidence type="ECO:0000256" key="1">
    <source>
        <dbReference type="SAM" id="MobiDB-lite"/>
    </source>
</evidence>
<evidence type="ECO:0000313" key="3">
    <source>
        <dbReference type="EMBL" id="JAC26581.1"/>
    </source>
</evidence>
<dbReference type="AlphaFoldDB" id="A0A023FXJ8"/>
<feature type="chain" id="PRO_5001521388" evidence="2">
    <location>
        <begin position="23"/>
        <end position="142"/>
    </location>
</feature>
<protein>
    <submittedName>
        <fullName evidence="3">Putative nucleotide exchange factor sil1</fullName>
    </submittedName>
</protein>
<feature type="compositionally biased region" description="Basic and acidic residues" evidence="1">
    <location>
        <begin position="36"/>
        <end position="62"/>
    </location>
</feature>
<accession>A0A023FXJ8</accession>
<sequence length="142" mass="15687">MLQKRLLCVAAAVLVFISNACCQRQGLSVIAGQDQSQKKDEEKSNEPEESPRKEFQPTDEWKQVQPGEAIPAGLHVRMNLATGQTEAKLVDESDSKGTQRSQSSGSHGKRLLLEQAKGGPSIKLSEKENLPWNMDEVEKEDV</sequence>
<evidence type="ECO:0000256" key="2">
    <source>
        <dbReference type="SAM" id="SignalP"/>
    </source>
</evidence>
<feature type="compositionally biased region" description="Basic and acidic residues" evidence="1">
    <location>
        <begin position="88"/>
        <end position="97"/>
    </location>
</feature>
<organism evidence="3">
    <name type="scientific">Amblyomma parvum</name>
    <name type="common">South American tick</name>
    <dbReference type="NCBI Taxonomy" id="251391"/>
    <lineage>
        <taxon>Eukaryota</taxon>
        <taxon>Metazoa</taxon>
        <taxon>Ecdysozoa</taxon>
        <taxon>Arthropoda</taxon>
        <taxon>Chelicerata</taxon>
        <taxon>Arachnida</taxon>
        <taxon>Acari</taxon>
        <taxon>Parasitiformes</taxon>
        <taxon>Ixodida</taxon>
        <taxon>Ixodoidea</taxon>
        <taxon>Ixodidae</taxon>
        <taxon>Amblyomminae</taxon>
        <taxon>Amblyomma</taxon>
    </lineage>
</organism>
<dbReference type="EMBL" id="GBBL01000739">
    <property type="protein sequence ID" value="JAC26581.1"/>
    <property type="molecule type" value="mRNA"/>
</dbReference>
<keyword evidence="2" id="KW-0732">Signal</keyword>
<proteinExistence type="evidence at transcript level"/>
<name>A0A023FXJ8_AMBPA</name>